<protein>
    <submittedName>
        <fullName evidence="16">Centromere-associated protein E</fullName>
    </submittedName>
</protein>
<evidence type="ECO:0000256" key="9">
    <source>
        <dbReference type="ARBA" id="ARBA00023175"/>
    </source>
</evidence>
<dbReference type="PROSITE" id="PS00411">
    <property type="entry name" value="KINESIN_MOTOR_1"/>
    <property type="match status" value="1"/>
</dbReference>
<dbReference type="InterPro" id="IPR019821">
    <property type="entry name" value="Kinesin_motor_CS"/>
</dbReference>
<evidence type="ECO:0000256" key="8">
    <source>
        <dbReference type="ARBA" id="ARBA00023136"/>
    </source>
</evidence>
<dbReference type="SMART" id="SM00129">
    <property type="entry name" value="KISc"/>
    <property type="match status" value="1"/>
</dbReference>
<dbReference type="InterPro" id="IPR038770">
    <property type="entry name" value="Na+/solute_symporter_sf"/>
</dbReference>
<evidence type="ECO:0000256" key="10">
    <source>
        <dbReference type="ARBA" id="ARBA00023212"/>
    </source>
</evidence>
<evidence type="ECO:0000256" key="7">
    <source>
        <dbReference type="ARBA" id="ARBA00023054"/>
    </source>
</evidence>
<feature type="transmembrane region" description="Helical" evidence="14">
    <location>
        <begin position="2112"/>
        <end position="2132"/>
    </location>
</feature>
<dbReference type="InterPro" id="IPR002347">
    <property type="entry name" value="SDR_fam"/>
</dbReference>
<dbReference type="PANTHER" id="PTHR47968:SF75">
    <property type="entry name" value="CENTROMERE-ASSOCIATED PROTEIN E"/>
    <property type="match status" value="1"/>
</dbReference>
<evidence type="ECO:0000256" key="12">
    <source>
        <dbReference type="SAM" id="Coils"/>
    </source>
</evidence>
<dbReference type="Proteomes" id="UP001145742">
    <property type="component" value="Unassembled WGS sequence"/>
</dbReference>
<sequence length="2163" mass="244570">MSHYALLARPPRCSPLRLLASDRVFHSSDNTQQLYDGVAVPIIQSAVRGYNGTIFAYGQTASGKTYTMMGNEDSVGIIPKAIQHVFKIICEIPDREFLLRVSYMEIYNETITDLLCHSRKKKPLGIREDVNRNTYVEDLIEEVVVSPEQVMEWIRKGEKNRHYGETKMNEHSSRSHTIFRMIIESRERSDPANANCDGAVMVSHLNLVDLAGSERASQTGTEGVRLKEGCNINRSLFILGQVIKKLCDDPSGFINYRDSKLTRILQNSLGGNAKTVIICTITPVSFDETLSTLQFANTAKAMKNTPKVNEVLDDDALLKRYRKEILDLKKQLEEVSSKTQIDAMEKDQLAQLLEEKNSLQKVQEDRIRNLTEMLVTSASFASKQNVKAKRRRRVTWAPGKIQQSNASYFEDFEETMPTGTKKTKMSLPALPDAEDSTLENSVSDNQCLMVPDQISEVEWIPGPNMNWTQRDFEESVQLCELLAHEKDIAVNKINTLQANFDNLELENQQLKLEIEELKEKKEIDEFETLEKHMKQDHETQLMHEIANLKNLVSNSEAYNEELEGDSDKLIEEIQRLNKSLVDSEAIALDAKKESAFLRTENLELKEKMANLLAPVELEKKAADLKAELEKALKENALLQEQVNELSEFQSLQNTVETQKKEILKNSEELRLLKLENEKLLSEVADNEIRLRHMTEEIEKSKDNLADVQQKYMKCDQEYVTLKHLHDEIEQKYMAASENNEQMKLQLECLSKEAQESKTTLDEVKLELSSKTKELEEKTAEQNQLLQLREDFIQTQKKLNEMEQLKEEKRISELKLEAKDSEIQAVLQQLTECREEIKTLTQENDHLKQKGESLQAETDQLKEDIKDTVSMNILAHEELRNTQSSLKQCQNTVQKLEKCISEKESKILSVEEGLGKTIKELETQNSEMQEELRCTHRALGQHQETIVELKEDISAKENQLSKTQEALKEKTEALQQQLTEVTENLTCVSSDYDKLLAEKEQIERTRNEQVCQLLEKITSLNKEKDELQQMVEACKEREEHWLKIQQLTETLNGVTYEKDQLLAERTSHSFQLREQISSVNREKDELQKLLQDVRSERDQLKTELQRNSEMCIETNAKLEHALDQLKQRNLNNMSIQENPVDIAEQVADDSLKEKSLKIKELLEKFSDVGKRYECLSTVSLKLKSELDNQKALIAVMLPQLSSKQGKQVKTRQTENEKINSHLQSLLNKLKFLFGRVCAKKREYHATVNKCKMELLEEKKKQDHLQAQIQYLRKIYLNQNETPLQELNISEAVQSLHLDAENILKDVSEMESELLCIKAELEQQESARKETIQFWEACSGTHCDAKELEEELKKDTERFLQVINFWTPKVKILLQLSSELDARTSNDSKNADVELKQRKEKNEELLQDLNSLKEKLAPGSSASVALEEENYRLHNKLKAAEQDMKAMEVKIQKLENVLNEVGENIKEKDDRINKLQAQISIRVKTETSELTQLQARLKEMDKSLKTVLTENKSLQAKLDKGAELYKEEIDDLKTQLVKCAMERMKQSNVFEMNNERQLKEELRKWKERALKWRERSSRENTRETIPQSPRKTVSYFFKDQTPSPSKQPISEEMATQTPSKPLPLTCPTNFFDNSSLGMPTGFSDILQLSTLETRVGAMGRLDGKIILLSAAAQGIGRAAAIAFAKEGAKVIATDINESKLQELEKYPGIQIRVLDVTKREQIENLAKEIEKIDVLCNIAGFATMVKEDVNDSEDSEPSVGERNGMISLHEQSEGPTADAKGTDGNTQTEETALLNHCTQQPPEQVAGSSVPARTWRQIFACPPHGLLAQAVTNVKIVPHVTEAVKTKMSLDLLSPDNAGINWTGAVSPAVVVPSMLILQAGGYGVEKGVPTLLMAAGSIDDILAITGFNTCLGMAFSSGSTLYNVLRGVLEVAVGIAAGGILGMFIRYFPSHDQASLAWKRSYFVLGLSMFAVFGSIYFGFPGSGGLCTLVLAFVAGVGWSDEKREVEKIVAVAWSIFQPFLFGLIGAEVSVTSLRPETVGLCVAILGIALVVRILATFLMVSFAGFNFKEKVFVSLAWIPKATVQAAIGSLALDTARRHQDEQLEKYGMDVLTVAFLAILITAPVGALVIGLAGPRLLQKAQTNSKEDEEGAEAGEEAVACEPS</sequence>
<feature type="coiled-coil region" evidence="12">
    <location>
        <begin position="486"/>
        <end position="579"/>
    </location>
</feature>
<evidence type="ECO:0000256" key="1">
    <source>
        <dbReference type="ARBA" id="ARBA00004141"/>
    </source>
</evidence>
<organism evidence="16 17">
    <name type="scientific">Willisornis vidua</name>
    <name type="common">Xingu scale-backed antbird</name>
    <dbReference type="NCBI Taxonomy" id="1566151"/>
    <lineage>
        <taxon>Eukaryota</taxon>
        <taxon>Metazoa</taxon>
        <taxon>Chordata</taxon>
        <taxon>Craniata</taxon>
        <taxon>Vertebrata</taxon>
        <taxon>Euteleostomi</taxon>
        <taxon>Archelosauria</taxon>
        <taxon>Archosauria</taxon>
        <taxon>Dinosauria</taxon>
        <taxon>Saurischia</taxon>
        <taxon>Theropoda</taxon>
        <taxon>Coelurosauria</taxon>
        <taxon>Aves</taxon>
        <taxon>Neognathae</taxon>
        <taxon>Neoaves</taxon>
        <taxon>Telluraves</taxon>
        <taxon>Australaves</taxon>
        <taxon>Passeriformes</taxon>
        <taxon>Thamnophilidae</taxon>
        <taxon>Willisornis</taxon>
    </lineage>
</organism>
<keyword evidence="5 11" id="KW-0067">ATP-binding</keyword>
<evidence type="ECO:0000256" key="14">
    <source>
        <dbReference type="SAM" id="Phobius"/>
    </source>
</evidence>
<dbReference type="Gene3D" id="3.40.50.720">
    <property type="entry name" value="NAD(P)-binding Rossmann-like Domain"/>
    <property type="match status" value="1"/>
</dbReference>
<accession>A0ABQ9CTJ0</accession>
<feature type="compositionally biased region" description="Polar residues" evidence="13">
    <location>
        <begin position="1598"/>
        <end position="1617"/>
    </location>
</feature>
<keyword evidence="9 11" id="KW-0505">Motor protein</keyword>
<keyword evidence="8 14" id="KW-0472">Membrane</keyword>
<keyword evidence="3 14" id="KW-0812">Transmembrane</keyword>
<feature type="transmembrane region" description="Helical" evidence="14">
    <location>
        <begin position="2010"/>
        <end position="2031"/>
    </location>
</feature>
<reference evidence="16" key="1">
    <citation type="submission" date="2019-10" db="EMBL/GenBank/DDBJ databases">
        <authorList>
            <person name="Soares A.E.R."/>
            <person name="Aleixo A."/>
            <person name="Schneider P."/>
            <person name="Miyaki C.Y."/>
            <person name="Schneider M.P."/>
            <person name="Mello C."/>
            <person name="Vasconcelos A.T.R."/>
        </authorList>
    </citation>
    <scope>NUCLEOTIDE SEQUENCE</scope>
    <source>
        <tissue evidence="16">Muscle</tissue>
    </source>
</reference>
<feature type="region of interest" description="Disordered" evidence="13">
    <location>
        <begin position="2142"/>
        <end position="2163"/>
    </location>
</feature>
<dbReference type="InterPro" id="IPR036291">
    <property type="entry name" value="NAD(P)-bd_dom_sf"/>
</dbReference>
<dbReference type="InterPro" id="IPR006153">
    <property type="entry name" value="Cation/H_exchanger_TM"/>
</dbReference>
<feature type="transmembrane region" description="Helical" evidence="14">
    <location>
        <begin position="1926"/>
        <end position="1947"/>
    </location>
</feature>
<dbReference type="InterPro" id="IPR027417">
    <property type="entry name" value="P-loop_NTPase"/>
</dbReference>
<dbReference type="Pfam" id="PF13561">
    <property type="entry name" value="adh_short_C2"/>
    <property type="match status" value="1"/>
</dbReference>
<name>A0ABQ9CTJ0_9PASS</name>
<dbReference type="PROSITE" id="PS50067">
    <property type="entry name" value="KINESIN_MOTOR_2"/>
    <property type="match status" value="1"/>
</dbReference>
<feature type="domain" description="Kinesin motor" evidence="15">
    <location>
        <begin position="1"/>
        <end position="302"/>
    </location>
</feature>
<dbReference type="CDD" id="cd01374">
    <property type="entry name" value="KISc_CENP_E"/>
    <property type="match status" value="1"/>
</dbReference>
<proteinExistence type="inferred from homology"/>
<keyword evidence="6 14" id="KW-1133">Transmembrane helix</keyword>
<keyword evidence="17" id="KW-1185">Reference proteome</keyword>
<feature type="coiled-coil region" evidence="12">
    <location>
        <begin position="1386"/>
        <end position="1573"/>
    </location>
</feature>
<feature type="binding site" evidence="11">
    <location>
        <begin position="58"/>
        <end position="65"/>
    </location>
    <ligand>
        <name>ATP</name>
        <dbReference type="ChEBI" id="CHEBI:30616"/>
    </ligand>
</feature>
<evidence type="ECO:0000256" key="4">
    <source>
        <dbReference type="ARBA" id="ARBA00022741"/>
    </source>
</evidence>
<evidence type="ECO:0000259" key="15">
    <source>
        <dbReference type="PROSITE" id="PS50067"/>
    </source>
</evidence>
<dbReference type="InterPro" id="IPR001752">
    <property type="entry name" value="Kinesin_motor_dom"/>
</dbReference>
<evidence type="ECO:0000256" key="6">
    <source>
        <dbReference type="ARBA" id="ARBA00022989"/>
    </source>
</evidence>
<feature type="transmembrane region" description="Helical" evidence="14">
    <location>
        <begin position="2037"/>
        <end position="2060"/>
    </location>
</feature>
<evidence type="ECO:0000313" key="16">
    <source>
        <dbReference type="EMBL" id="KAJ7408918.1"/>
    </source>
</evidence>
<evidence type="ECO:0000256" key="3">
    <source>
        <dbReference type="ARBA" id="ARBA00022692"/>
    </source>
</evidence>
<evidence type="ECO:0000256" key="2">
    <source>
        <dbReference type="ARBA" id="ARBA00004245"/>
    </source>
</evidence>
<dbReference type="Gene3D" id="1.20.1530.20">
    <property type="match status" value="1"/>
</dbReference>
<feature type="coiled-coil region" evidence="12">
    <location>
        <begin position="614"/>
        <end position="1127"/>
    </location>
</feature>
<evidence type="ECO:0000313" key="17">
    <source>
        <dbReference type="Proteomes" id="UP001145742"/>
    </source>
</evidence>
<comment type="subcellular location">
    <subcellularLocation>
        <location evidence="2">Cytoplasm</location>
        <location evidence="2">Cytoskeleton</location>
    </subcellularLocation>
    <subcellularLocation>
        <location evidence="1">Membrane</location>
        <topology evidence="1">Multi-pass membrane protein</topology>
    </subcellularLocation>
</comment>
<evidence type="ECO:0000256" key="13">
    <source>
        <dbReference type="SAM" id="MobiDB-lite"/>
    </source>
</evidence>
<evidence type="ECO:0000256" key="5">
    <source>
        <dbReference type="ARBA" id="ARBA00022840"/>
    </source>
</evidence>
<gene>
    <name evidence="16" type="primary">CENPE</name>
    <name evidence="16" type="ORF">WISP_117761</name>
</gene>
<dbReference type="Pfam" id="PF00225">
    <property type="entry name" value="Kinesin"/>
    <property type="match status" value="1"/>
</dbReference>
<dbReference type="InterPro" id="IPR027640">
    <property type="entry name" value="Kinesin-like_fam"/>
</dbReference>
<dbReference type="SUPFAM" id="SSF52540">
    <property type="entry name" value="P-loop containing nucleoside triphosphate hydrolases"/>
    <property type="match status" value="1"/>
</dbReference>
<feature type="region of interest" description="Disordered" evidence="13">
    <location>
        <begin position="1595"/>
        <end position="1621"/>
    </location>
</feature>
<keyword evidence="10" id="KW-0206">Cytoskeleton</keyword>
<evidence type="ECO:0000256" key="11">
    <source>
        <dbReference type="PROSITE-ProRule" id="PRU00283"/>
    </source>
</evidence>
<dbReference type="InterPro" id="IPR036961">
    <property type="entry name" value="Kinesin_motor_dom_sf"/>
</dbReference>
<dbReference type="Pfam" id="PF00999">
    <property type="entry name" value="Na_H_Exchanger"/>
    <property type="match status" value="1"/>
</dbReference>
<dbReference type="SUPFAM" id="SSF51735">
    <property type="entry name" value="NAD(P)-binding Rossmann-fold domains"/>
    <property type="match status" value="1"/>
</dbReference>
<dbReference type="PRINTS" id="PR00380">
    <property type="entry name" value="KINESINHEAVY"/>
</dbReference>
<comment type="caution">
    <text evidence="16">The sequence shown here is derived from an EMBL/GenBank/DDBJ whole genome shotgun (WGS) entry which is preliminary data.</text>
</comment>
<keyword evidence="10" id="KW-0963">Cytoplasm</keyword>
<comment type="similarity">
    <text evidence="11">Belongs to the TRAFAC class myosin-kinesin ATPase superfamily. Kinesin family.</text>
</comment>
<keyword evidence="7 12" id="KW-0175">Coiled coil</keyword>
<feature type="transmembrane region" description="Helical" evidence="14">
    <location>
        <begin position="1982"/>
        <end position="1998"/>
    </location>
</feature>
<feature type="compositionally biased region" description="Acidic residues" evidence="13">
    <location>
        <begin position="2146"/>
        <end position="2155"/>
    </location>
</feature>
<dbReference type="PANTHER" id="PTHR47968">
    <property type="entry name" value="CENTROMERE PROTEIN E"/>
    <property type="match status" value="1"/>
</dbReference>
<dbReference type="Gene3D" id="3.40.850.10">
    <property type="entry name" value="Kinesin motor domain"/>
    <property type="match status" value="1"/>
</dbReference>
<keyword evidence="4 11" id="KW-0547">Nucleotide-binding</keyword>
<dbReference type="EMBL" id="WHWB01034509">
    <property type="protein sequence ID" value="KAJ7408918.1"/>
    <property type="molecule type" value="Genomic_DNA"/>
</dbReference>